<dbReference type="PANTHER" id="PTHR35192:SF2">
    <property type="entry name" value="APPLE DOMAIN-CONTAINING PROTEIN"/>
    <property type="match status" value="1"/>
</dbReference>
<dbReference type="InterPro" id="IPR038955">
    <property type="entry name" value="PriA/CPL1_fungi"/>
</dbReference>
<dbReference type="PANTHER" id="PTHR35192">
    <property type="entry name" value="PROTEIN, PUTATIVE-RELATED"/>
    <property type="match status" value="1"/>
</dbReference>
<sequence>MLRYAVTLFAAISLLAQSVAAEYAFTGCVGPLGLPVGSFMAGFVDQNTCLTTSCYGYRFAYIHGDSGACWCHNSQPAALSQVPANGIGFQQCVPGTGSYATFDRPTSFDWDGCYSSLAPPVNFITGTAIGPAACFLMCASYISAVMEAVPLNPLYDCLCTSDPLTGLVASNCASTPPSVFIYSHSAGAAASALPRRRNELALDESYCPIGQDACQISSDPALGYECLATSTELESCGGCRFGTYGNTSTSIGIDCTSIPGVSSKSVACEGGFCVTKRCRKGVHLSPSGECI</sequence>
<feature type="signal peptide" evidence="1">
    <location>
        <begin position="1"/>
        <end position="21"/>
    </location>
</feature>
<evidence type="ECO:0000313" key="3">
    <source>
        <dbReference type="EMBL" id="RSH84338.1"/>
    </source>
</evidence>
<feature type="domain" description="Protein CPL1-like" evidence="2">
    <location>
        <begin position="224"/>
        <end position="289"/>
    </location>
</feature>
<dbReference type="EMBL" id="RSCE01000003">
    <property type="protein sequence ID" value="RSH84338.1"/>
    <property type="molecule type" value="Genomic_DNA"/>
</dbReference>
<keyword evidence="4" id="KW-1185">Reference proteome</keyword>
<accession>A0A427XZM8</accession>
<name>A0A427XZM8_9TREE</name>
<evidence type="ECO:0000256" key="1">
    <source>
        <dbReference type="SAM" id="SignalP"/>
    </source>
</evidence>
<dbReference type="InterPro" id="IPR048661">
    <property type="entry name" value="CPL1-like"/>
</dbReference>
<dbReference type="Proteomes" id="UP000279236">
    <property type="component" value="Unassembled WGS sequence"/>
</dbReference>
<dbReference type="Pfam" id="PF21671">
    <property type="entry name" value="CPL1-like"/>
    <property type="match status" value="1"/>
</dbReference>
<dbReference type="OrthoDB" id="439917at2759"/>
<gene>
    <name evidence="3" type="ORF">EHS24_005858</name>
</gene>
<evidence type="ECO:0000313" key="4">
    <source>
        <dbReference type="Proteomes" id="UP000279236"/>
    </source>
</evidence>
<evidence type="ECO:0000259" key="2">
    <source>
        <dbReference type="Pfam" id="PF21671"/>
    </source>
</evidence>
<feature type="chain" id="PRO_5019382522" description="Protein CPL1-like domain-containing protein" evidence="1">
    <location>
        <begin position="22"/>
        <end position="291"/>
    </location>
</feature>
<organism evidence="3 4">
    <name type="scientific">Apiotrichum porosum</name>
    <dbReference type="NCBI Taxonomy" id="105984"/>
    <lineage>
        <taxon>Eukaryota</taxon>
        <taxon>Fungi</taxon>
        <taxon>Dikarya</taxon>
        <taxon>Basidiomycota</taxon>
        <taxon>Agaricomycotina</taxon>
        <taxon>Tremellomycetes</taxon>
        <taxon>Trichosporonales</taxon>
        <taxon>Trichosporonaceae</taxon>
        <taxon>Apiotrichum</taxon>
    </lineage>
</organism>
<dbReference type="GeneID" id="39590401"/>
<comment type="caution">
    <text evidence="3">The sequence shown here is derived from an EMBL/GenBank/DDBJ whole genome shotgun (WGS) entry which is preliminary data.</text>
</comment>
<dbReference type="RefSeq" id="XP_028477786.1">
    <property type="nucleotide sequence ID" value="XM_028621334.1"/>
</dbReference>
<protein>
    <recommendedName>
        <fullName evidence="2">Protein CPL1-like domain-containing protein</fullName>
    </recommendedName>
</protein>
<keyword evidence="1" id="KW-0732">Signal</keyword>
<reference evidence="3 4" key="1">
    <citation type="submission" date="2018-11" db="EMBL/GenBank/DDBJ databases">
        <title>Genome sequence of Apiotrichum porosum DSM 27194.</title>
        <authorList>
            <person name="Aliyu H."/>
            <person name="Gorte O."/>
            <person name="Ochsenreither K."/>
        </authorList>
    </citation>
    <scope>NUCLEOTIDE SEQUENCE [LARGE SCALE GENOMIC DNA]</scope>
    <source>
        <strain evidence="3 4">DSM 27194</strain>
    </source>
</reference>
<dbReference type="STRING" id="105984.A0A427XZM8"/>
<proteinExistence type="predicted"/>
<dbReference type="AlphaFoldDB" id="A0A427XZM8"/>